<dbReference type="Proteomes" id="UP000886752">
    <property type="component" value="Unassembled WGS sequence"/>
</dbReference>
<name>A0A9D1PWJ0_9BACT</name>
<evidence type="ECO:0000256" key="1">
    <source>
        <dbReference type="ARBA" id="ARBA00003681"/>
    </source>
</evidence>
<dbReference type="CDD" id="cd00367">
    <property type="entry name" value="PTS-HPr_like"/>
    <property type="match status" value="1"/>
</dbReference>
<dbReference type="PANTHER" id="PTHR33705:SF1">
    <property type="entry name" value="PHOSPHOCARRIER PROTEIN HPR"/>
    <property type="match status" value="1"/>
</dbReference>
<dbReference type="EMBL" id="DXHV01000017">
    <property type="protein sequence ID" value="HIV99847.1"/>
    <property type="molecule type" value="Genomic_DNA"/>
</dbReference>
<evidence type="ECO:0000256" key="4">
    <source>
        <dbReference type="ARBA" id="ARBA00022597"/>
    </source>
</evidence>
<dbReference type="NCBIfam" id="TIGR01003">
    <property type="entry name" value="PTS_HPr_family"/>
    <property type="match status" value="1"/>
</dbReference>
<dbReference type="PRINTS" id="PR00107">
    <property type="entry name" value="PHOSPHOCPHPR"/>
</dbReference>
<keyword evidence="3" id="KW-0813">Transport</keyword>
<dbReference type="PANTHER" id="PTHR33705">
    <property type="entry name" value="PHOSPHOCARRIER PROTEIN HPR"/>
    <property type="match status" value="1"/>
</dbReference>
<dbReference type="InterPro" id="IPR050399">
    <property type="entry name" value="HPr"/>
</dbReference>
<dbReference type="InterPro" id="IPR035895">
    <property type="entry name" value="HPr-like_sf"/>
</dbReference>
<dbReference type="PROSITE" id="PS00369">
    <property type="entry name" value="PTS_HPR_HIS"/>
    <property type="match status" value="1"/>
</dbReference>
<organism evidence="7 8">
    <name type="scientific">Candidatus Desulfovibrio intestinipullorum</name>
    <dbReference type="NCBI Taxonomy" id="2838536"/>
    <lineage>
        <taxon>Bacteria</taxon>
        <taxon>Pseudomonadati</taxon>
        <taxon>Thermodesulfobacteriota</taxon>
        <taxon>Desulfovibrionia</taxon>
        <taxon>Desulfovibrionales</taxon>
        <taxon>Desulfovibrionaceae</taxon>
        <taxon>Desulfovibrio</taxon>
    </lineage>
</organism>
<gene>
    <name evidence="7" type="ORF">H9894_01450</name>
</gene>
<keyword evidence="4" id="KW-0762">Sugar transport</keyword>
<dbReference type="AlphaFoldDB" id="A0A9D1PWJ0"/>
<protein>
    <recommendedName>
        <fullName evidence="2">Phosphocarrier protein HPr</fullName>
    </recommendedName>
    <alternativeName>
        <fullName evidence="5">Histidine-containing protein</fullName>
    </alternativeName>
</protein>
<evidence type="ECO:0000259" key="6">
    <source>
        <dbReference type="PROSITE" id="PS51350"/>
    </source>
</evidence>
<dbReference type="Gene3D" id="3.30.1340.10">
    <property type="entry name" value="HPr-like"/>
    <property type="match status" value="1"/>
</dbReference>
<reference evidence="7" key="1">
    <citation type="journal article" date="2021" name="PeerJ">
        <title>Extensive microbial diversity within the chicken gut microbiome revealed by metagenomics and culture.</title>
        <authorList>
            <person name="Gilroy R."/>
            <person name="Ravi A."/>
            <person name="Getino M."/>
            <person name="Pursley I."/>
            <person name="Horton D.L."/>
            <person name="Alikhan N.F."/>
            <person name="Baker D."/>
            <person name="Gharbi K."/>
            <person name="Hall N."/>
            <person name="Watson M."/>
            <person name="Adriaenssens E.M."/>
            <person name="Foster-Nyarko E."/>
            <person name="Jarju S."/>
            <person name="Secka A."/>
            <person name="Antonio M."/>
            <person name="Oren A."/>
            <person name="Chaudhuri R.R."/>
            <person name="La Ragione R."/>
            <person name="Hildebrand F."/>
            <person name="Pallen M.J."/>
        </authorList>
    </citation>
    <scope>NUCLEOTIDE SEQUENCE</scope>
    <source>
        <strain evidence="7">ChiHecec2B26-446</strain>
    </source>
</reference>
<dbReference type="SUPFAM" id="SSF55594">
    <property type="entry name" value="HPr-like"/>
    <property type="match status" value="1"/>
</dbReference>
<dbReference type="InterPro" id="IPR000032">
    <property type="entry name" value="HPr-like"/>
</dbReference>
<comment type="function">
    <text evidence="1">General (non sugar-specific) component of the phosphoenolpyruvate-dependent sugar phosphotransferase system (sugar PTS). This major carbohydrate active-transport system catalyzes the phosphorylation of incoming sugar substrates concomitantly with their translocation across the cell membrane. The phosphoryl group from phosphoenolpyruvate (PEP) is transferred to the phosphoryl carrier protein HPr by enzyme I. Phospho-HPr then transfers it to the PTS EIIA domain.</text>
</comment>
<evidence type="ECO:0000256" key="3">
    <source>
        <dbReference type="ARBA" id="ARBA00022448"/>
    </source>
</evidence>
<dbReference type="PROSITE" id="PS51350">
    <property type="entry name" value="PTS_HPR_DOM"/>
    <property type="match status" value="1"/>
</dbReference>
<evidence type="ECO:0000313" key="7">
    <source>
        <dbReference type="EMBL" id="HIV99847.1"/>
    </source>
</evidence>
<evidence type="ECO:0000313" key="8">
    <source>
        <dbReference type="Proteomes" id="UP000886752"/>
    </source>
</evidence>
<sequence length="95" mass="10285">MEDIEITPDGARLTLRLLLRNGLHARPAARISKEAQRYRSTIRIVTETGAADAKSILDVLSLAIPFESLCTVEATGPDAREAVAAVSTLFLHEQA</sequence>
<dbReference type="InterPro" id="IPR001020">
    <property type="entry name" value="PTS_HPr_His_P_site"/>
</dbReference>
<feature type="domain" description="HPr" evidence="6">
    <location>
        <begin position="10"/>
        <end position="95"/>
    </location>
</feature>
<dbReference type="Pfam" id="PF00381">
    <property type="entry name" value="PTS-HPr"/>
    <property type="match status" value="1"/>
</dbReference>
<reference evidence="7" key="2">
    <citation type="submission" date="2021-04" db="EMBL/GenBank/DDBJ databases">
        <authorList>
            <person name="Gilroy R."/>
        </authorList>
    </citation>
    <scope>NUCLEOTIDE SEQUENCE</scope>
    <source>
        <strain evidence="7">ChiHecec2B26-446</strain>
    </source>
</reference>
<comment type="caution">
    <text evidence="7">The sequence shown here is derived from an EMBL/GenBank/DDBJ whole genome shotgun (WGS) entry which is preliminary data.</text>
</comment>
<evidence type="ECO:0000256" key="2">
    <source>
        <dbReference type="ARBA" id="ARBA00020422"/>
    </source>
</evidence>
<evidence type="ECO:0000256" key="5">
    <source>
        <dbReference type="ARBA" id="ARBA00033055"/>
    </source>
</evidence>
<proteinExistence type="predicted"/>
<accession>A0A9D1PWJ0</accession>